<feature type="compositionally biased region" description="Acidic residues" evidence="1">
    <location>
        <begin position="1"/>
        <end position="10"/>
    </location>
</feature>
<name>A0A438HPZ9_VITVI</name>
<accession>A0A438HPZ9</accession>
<feature type="compositionally biased region" description="Pro residues" evidence="1">
    <location>
        <begin position="39"/>
        <end position="54"/>
    </location>
</feature>
<reference evidence="2 3" key="1">
    <citation type="journal article" date="2018" name="PLoS Genet.">
        <title>Population sequencing reveals clonal diversity and ancestral inbreeding in the grapevine cultivar Chardonnay.</title>
        <authorList>
            <person name="Roach M.J."/>
            <person name="Johnson D.L."/>
            <person name="Bohlmann J."/>
            <person name="van Vuuren H.J."/>
            <person name="Jones S.J."/>
            <person name="Pretorius I.S."/>
            <person name="Schmidt S.A."/>
            <person name="Borneman A.R."/>
        </authorList>
    </citation>
    <scope>NUCLEOTIDE SEQUENCE [LARGE SCALE GENOMIC DNA]</scope>
    <source>
        <strain evidence="3">cv. Chardonnay</strain>
        <tissue evidence="2">Leaf</tissue>
    </source>
</reference>
<proteinExistence type="predicted"/>
<dbReference type="AlphaFoldDB" id="A0A438HPZ9"/>
<sequence length="60" mass="6871">MQQQLSEEEMEQARQWEEVEEEIEEVGLRKTRSQNHAAVPPPPPSPPPLPPPPSQESKMK</sequence>
<comment type="caution">
    <text evidence="2">The sequence shown here is derived from an EMBL/GenBank/DDBJ whole genome shotgun (WGS) entry which is preliminary data.</text>
</comment>
<dbReference type="Proteomes" id="UP000288805">
    <property type="component" value="Unassembled WGS sequence"/>
</dbReference>
<evidence type="ECO:0000313" key="2">
    <source>
        <dbReference type="EMBL" id="RVW86532.1"/>
    </source>
</evidence>
<protein>
    <submittedName>
        <fullName evidence="2">Uncharacterized protein</fullName>
    </submittedName>
</protein>
<organism evidence="2 3">
    <name type="scientific">Vitis vinifera</name>
    <name type="common">Grape</name>
    <dbReference type="NCBI Taxonomy" id="29760"/>
    <lineage>
        <taxon>Eukaryota</taxon>
        <taxon>Viridiplantae</taxon>
        <taxon>Streptophyta</taxon>
        <taxon>Embryophyta</taxon>
        <taxon>Tracheophyta</taxon>
        <taxon>Spermatophyta</taxon>
        <taxon>Magnoliopsida</taxon>
        <taxon>eudicotyledons</taxon>
        <taxon>Gunneridae</taxon>
        <taxon>Pentapetalae</taxon>
        <taxon>rosids</taxon>
        <taxon>Vitales</taxon>
        <taxon>Vitaceae</taxon>
        <taxon>Viteae</taxon>
        <taxon>Vitis</taxon>
    </lineage>
</organism>
<dbReference type="EMBL" id="QGNW01000193">
    <property type="protein sequence ID" value="RVW86532.1"/>
    <property type="molecule type" value="Genomic_DNA"/>
</dbReference>
<evidence type="ECO:0000256" key="1">
    <source>
        <dbReference type="SAM" id="MobiDB-lite"/>
    </source>
</evidence>
<evidence type="ECO:0000313" key="3">
    <source>
        <dbReference type="Proteomes" id="UP000288805"/>
    </source>
</evidence>
<gene>
    <name evidence="2" type="ORF">CK203_042162</name>
</gene>
<feature type="region of interest" description="Disordered" evidence="1">
    <location>
        <begin position="1"/>
        <end position="60"/>
    </location>
</feature>